<feature type="domain" description="FAD-binding FR-type" evidence="1">
    <location>
        <begin position="23"/>
        <end position="126"/>
    </location>
</feature>
<dbReference type="InterPro" id="IPR007037">
    <property type="entry name" value="SIP_rossman_dom"/>
</dbReference>
<sequence>MVESPTKNKSRGWQGAVLKLMGADDYELTVTGMRQITDHYVRVDFVGGGLLKDRPVHPTMWIRMWFVNKHGKIHQRGYTLVDPDPASDTFSIEFAIHDGAAPRWALSAQPGDVISATFMGSKFALPEPAPKGWLIAGDPAALPAINSLLEALTASTPTVPATIWFEVSHGDDKELPIAVREHDTLSYVDRGSDGSAIVEQVRAAAFDASDHFAWVALDMTATRAIAGVFKTDYKLDKKAVKAQAYWRTGIDPS</sequence>
<dbReference type="Pfam" id="PF08021">
    <property type="entry name" value="FAD_binding_9"/>
    <property type="match status" value="1"/>
</dbReference>
<dbReference type="InterPro" id="IPR017938">
    <property type="entry name" value="Riboflavin_synthase-like_b-brl"/>
</dbReference>
<dbReference type="CDD" id="cd06193">
    <property type="entry name" value="siderophore_interacting"/>
    <property type="match status" value="1"/>
</dbReference>
<gene>
    <name evidence="2" type="ORF">ABW18_12910</name>
</gene>
<dbReference type="InterPro" id="IPR013113">
    <property type="entry name" value="SIP_FAD-bd"/>
</dbReference>
<dbReference type="Pfam" id="PF04954">
    <property type="entry name" value="SIP"/>
    <property type="match status" value="1"/>
</dbReference>
<protein>
    <submittedName>
        <fullName evidence="2">FAD-binding protein</fullName>
    </submittedName>
</protein>
<accession>A0ABR5IBV8</accession>
<keyword evidence="3" id="KW-1185">Reference proteome</keyword>
<dbReference type="InterPro" id="IPR039374">
    <property type="entry name" value="SIP_fam"/>
</dbReference>
<comment type="caution">
    <text evidence="2">The sequence shown here is derived from an EMBL/GenBank/DDBJ whole genome shotgun (WGS) entry which is preliminary data.</text>
</comment>
<dbReference type="EMBL" id="LDTZ01000017">
    <property type="protein sequence ID" value="KNA91173.1"/>
    <property type="molecule type" value="Genomic_DNA"/>
</dbReference>
<organism evidence="2 3">
    <name type="scientific">Gordonia jacobaea</name>
    <dbReference type="NCBI Taxonomy" id="122202"/>
    <lineage>
        <taxon>Bacteria</taxon>
        <taxon>Bacillati</taxon>
        <taxon>Actinomycetota</taxon>
        <taxon>Actinomycetes</taxon>
        <taxon>Mycobacteriales</taxon>
        <taxon>Gordoniaceae</taxon>
        <taxon>Gordonia</taxon>
    </lineage>
</organism>
<dbReference type="SUPFAM" id="SSF63380">
    <property type="entry name" value="Riboflavin synthase domain-like"/>
    <property type="match status" value="1"/>
</dbReference>
<evidence type="ECO:0000313" key="3">
    <source>
        <dbReference type="Proteomes" id="UP000037247"/>
    </source>
</evidence>
<dbReference type="Gene3D" id="3.40.50.80">
    <property type="entry name" value="Nucleotide-binding domain of ferredoxin-NADP reductase (FNR) module"/>
    <property type="match status" value="1"/>
</dbReference>
<reference evidence="2 3" key="1">
    <citation type="submission" date="2015-05" db="EMBL/GenBank/DDBJ databases">
        <title>Draft genome sequence of the bacterium Gordonia jacobaea a new member of the Gordonia genus.</title>
        <authorList>
            <person name="Jimenez-Galisteo G."/>
            <person name="Dominguez A."/>
            <person name="Munoz E."/>
            <person name="Vinas M."/>
        </authorList>
    </citation>
    <scope>NUCLEOTIDE SEQUENCE [LARGE SCALE GENOMIC DNA]</scope>
    <source>
        <strain evidence="3">mv1</strain>
    </source>
</reference>
<proteinExistence type="predicted"/>
<dbReference type="PANTHER" id="PTHR30157">
    <property type="entry name" value="FERRIC REDUCTASE, NADPH-DEPENDENT"/>
    <property type="match status" value="1"/>
</dbReference>
<dbReference type="Proteomes" id="UP000037247">
    <property type="component" value="Unassembled WGS sequence"/>
</dbReference>
<dbReference type="InterPro" id="IPR039261">
    <property type="entry name" value="FNR_nucleotide-bd"/>
</dbReference>
<dbReference type="PANTHER" id="PTHR30157:SF0">
    <property type="entry name" value="NADPH-DEPENDENT FERRIC-CHELATE REDUCTASE"/>
    <property type="match status" value="1"/>
</dbReference>
<dbReference type="Gene3D" id="2.40.30.10">
    <property type="entry name" value="Translation factors"/>
    <property type="match status" value="1"/>
</dbReference>
<evidence type="ECO:0000313" key="2">
    <source>
        <dbReference type="EMBL" id="KNA91173.1"/>
    </source>
</evidence>
<dbReference type="PROSITE" id="PS51384">
    <property type="entry name" value="FAD_FR"/>
    <property type="match status" value="1"/>
</dbReference>
<dbReference type="InterPro" id="IPR017927">
    <property type="entry name" value="FAD-bd_FR_type"/>
</dbReference>
<evidence type="ECO:0000259" key="1">
    <source>
        <dbReference type="PROSITE" id="PS51384"/>
    </source>
</evidence>
<dbReference type="RefSeq" id="WP_049699344.1">
    <property type="nucleotide sequence ID" value="NZ_JAQDQF010000008.1"/>
</dbReference>
<name>A0ABR5IBV8_9ACTN</name>